<evidence type="ECO:0000256" key="1">
    <source>
        <dbReference type="ARBA" id="ARBA00023015"/>
    </source>
</evidence>
<evidence type="ECO:0000256" key="2">
    <source>
        <dbReference type="ARBA" id="ARBA00023125"/>
    </source>
</evidence>
<dbReference type="InterPro" id="IPR039422">
    <property type="entry name" value="MarR/SlyA-like"/>
</dbReference>
<dbReference type="SMART" id="SM00347">
    <property type="entry name" value="HTH_MARR"/>
    <property type="match status" value="1"/>
</dbReference>
<dbReference type="PROSITE" id="PS50995">
    <property type="entry name" value="HTH_MARR_2"/>
    <property type="match status" value="1"/>
</dbReference>
<keyword evidence="1" id="KW-0805">Transcription regulation</keyword>
<protein>
    <submittedName>
        <fullName evidence="5">MarR family winged helix-turn-helix transcriptional regulator</fullName>
    </submittedName>
</protein>
<dbReference type="Pfam" id="PF12802">
    <property type="entry name" value="MarR_2"/>
    <property type="match status" value="1"/>
</dbReference>
<dbReference type="InterPro" id="IPR023187">
    <property type="entry name" value="Tscrpt_reg_MarR-type_CS"/>
</dbReference>
<proteinExistence type="predicted"/>
<dbReference type="RefSeq" id="WP_380890782.1">
    <property type="nucleotide sequence ID" value="NZ_JBHUDY010000002.1"/>
</dbReference>
<name>A0ABW4I700_9SPHN</name>
<accession>A0ABW4I700</accession>
<evidence type="ECO:0000256" key="3">
    <source>
        <dbReference type="ARBA" id="ARBA00023163"/>
    </source>
</evidence>
<evidence type="ECO:0000313" key="6">
    <source>
        <dbReference type="Proteomes" id="UP001597115"/>
    </source>
</evidence>
<dbReference type="InterPro" id="IPR036390">
    <property type="entry name" value="WH_DNA-bd_sf"/>
</dbReference>
<keyword evidence="6" id="KW-1185">Reference proteome</keyword>
<gene>
    <name evidence="5" type="ORF">ACFSCW_14765</name>
</gene>
<evidence type="ECO:0000259" key="4">
    <source>
        <dbReference type="PROSITE" id="PS50995"/>
    </source>
</evidence>
<dbReference type="PROSITE" id="PS01117">
    <property type="entry name" value="HTH_MARR_1"/>
    <property type="match status" value="1"/>
</dbReference>
<reference evidence="6" key="1">
    <citation type="journal article" date="2019" name="Int. J. Syst. Evol. Microbiol.">
        <title>The Global Catalogue of Microorganisms (GCM) 10K type strain sequencing project: providing services to taxonomists for standard genome sequencing and annotation.</title>
        <authorList>
            <consortium name="The Broad Institute Genomics Platform"/>
            <consortium name="The Broad Institute Genome Sequencing Center for Infectious Disease"/>
            <person name="Wu L."/>
            <person name="Ma J."/>
        </authorList>
    </citation>
    <scope>NUCLEOTIDE SEQUENCE [LARGE SCALE GENOMIC DNA]</scope>
    <source>
        <strain evidence="6">CGMCC 1.16275</strain>
    </source>
</reference>
<keyword evidence="3" id="KW-0804">Transcription</keyword>
<dbReference type="Proteomes" id="UP001597115">
    <property type="component" value="Unassembled WGS sequence"/>
</dbReference>
<organism evidence="5 6">
    <name type="scientific">Sphingomonas tabacisoli</name>
    <dbReference type="NCBI Taxonomy" id="2249466"/>
    <lineage>
        <taxon>Bacteria</taxon>
        <taxon>Pseudomonadati</taxon>
        <taxon>Pseudomonadota</taxon>
        <taxon>Alphaproteobacteria</taxon>
        <taxon>Sphingomonadales</taxon>
        <taxon>Sphingomonadaceae</taxon>
        <taxon>Sphingomonas</taxon>
    </lineage>
</organism>
<dbReference type="InterPro" id="IPR036388">
    <property type="entry name" value="WH-like_DNA-bd_sf"/>
</dbReference>
<dbReference type="SUPFAM" id="SSF46785">
    <property type="entry name" value="Winged helix' DNA-binding domain"/>
    <property type="match status" value="1"/>
</dbReference>
<dbReference type="PANTHER" id="PTHR33164:SF43">
    <property type="entry name" value="HTH-TYPE TRANSCRIPTIONAL REPRESSOR YETL"/>
    <property type="match status" value="1"/>
</dbReference>
<dbReference type="EMBL" id="JBHUDY010000002">
    <property type="protein sequence ID" value="MFD1613065.1"/>
    <property type="molecule type" value="Genomic_DNA"/>
</dbReference>
<comment type="caution">
    <text evidence="5">The sequence shown here is derived from an EMBL/GenBank/DDBJ whole genome shotgun (WGS) entry which is preliminary data.</text>
</comment>
<sequence>MKGNRELKDQDYAALAKFRHLIRAFQAFSEQRAAEHGLKPQQHQALLAIRGAGDAPVTIGYVAERLVIKPHSASGLIDRLEALELVVRQTSPGDGRQSILALTPKARDILAQLSATHREEITRVRPMLLDSLKAF</sequence>
<feature type="domain" description="HTH marR-type" evidence="4">
    <location>
        <begin position="1"/>
        <end position="135"/>
    </location>
</feature>
<dbReference type="InterPro" id="IPR000835">
    <property type="entry name" value="HTH_MarR-typ"/>
</dbReference>
<keyword evidence="2" id="KW-0238">DNA-binding</keyword>
<evidence type="ECO:0000313" key="5">
    <source>
        <dbReference type="EMBL" id="MFD1613065.1"/>
    </source>
</evidence>
<dbReference type="Gene3D" id="1.10.10.10">
    <property type="entry name" value="Winged helix-like DNA-binding domain superfamily/Winged helix DNA-binding domain"/>
    <property type="match status" value="1"/>
</dbReference>
<dbReference type="PANTHER" id="PTHR33164">
    <property type="entry name" value="TRANSCRIPTIONAL REGULATOR, MARR FAMILY"/>
    <property type="match status" value="1"/>
</dbReference>